<reference evidence="1" key="1">
    <citation type="journal article" date="2015" name="Nature">
        <title>Complex archaea that bridge the gap between prokaryotes and eukaryotes.</title>
        <authorList>
            <person name="Spang A."/>
            <person name="Saw J.H."/>
            <person name="Jorgensen S.L."/>
            <person name="Zaremba-Niedzwiedzka K."/>
            <person name="Martijn J."/>
            <person name="Lind A.E."/>
            <person name="van Eijk R."/>
            <person name="Schleper C."/>
            <person name="Guy L."/>
            <person name="Ettema T.J."/>
        </authorList>
    </citation>
    <scope>NUCLEOTIDE SEQUENCE</scope>
</reference>
<organism evidence="1">
    <name type="scientific">marine sediment metagenome</name>
    <dbReference type="NCBI Taxonomy" id="412755"/>
    <lineage>
        <taxon>unclassified sequences</taxon>
        <taxon>metagenomes</taxon>
        <taxon>ecological metagenomes</taxon>
    </lineage>
</organism>
<proteinExistence type="predicted"/>
<dbReference type="EMBL" id="LAZR01030804">
    <property type="protein sequence ID" value="KKL55544.1"/>
    <property type="molecule type" value="Genomic_DNA"/>
</dbReference>
<name>A0A0F9D1Y0_9ZZZZ</name>
<comment type="caution">
    <text evidence="1">The sequence shown here is derived from an EMBL/GenBank/DDBJ whole genome shotgun (WGS) entry which is preliminary data.</text>
</comment>
<dbReference type="AlphaFoldDB" id="A0A0F9D1Y0"/>
<sequence>MDTKVRRKADRVATLKKNISTLTRVLEEVQGKRGTCSQCGKEGPYANWGEAHGLICRKCYNEKEIAKERKKHVYLIGLRVEGLIIDPGYKPLQGLKLEGGYIAEVDGDRDGDIWLDVEHRPSKTKLVTIGVPQHQIVDQRWPKQYMENIGKNLLRACHEALKAGTEVVIVRLEKPLEEAGEVLKKE</sequence>
<protein>
    <submittedName>
        <fullName evidence="1">Uncharacterized protein</fullName>
    </submittedName>
</protein>
<evidence type="ECO:0000313" key="1">
    <source>
        <dbReference type="EMBL" id="KKL55544.1"/>
    </source>
</evidence>
<accession>A0A0F9D1Y0</accession>
<gene>
    <name evidence="1" type="ORF">LCGC14_2254370</name>
</gene>